<organism evidence="2 3">
    <name type="scientific">Candidatus Ozemobacter sibiricus</name>
    <dbReference type="NCBI Taxonomy" id="2268124"/>
    <lineage>
        <taxon>Bacteria</taxon>
        <taxon>Candidatus Ozemobacteria</taxon>
        <taxon>Candidatus Ozemobacterales</taxon>
        <taxon>Candidatus Ozemobacteraceae</taxon>
        <taxon>Candidatus Ozemobacter</taxon>
    </lineage>
</organism>
<name>A0A367ZL44_9BACT</name>
<accession>A0A367ZL44</accession>
<reference evidence="2 3" key="1">
    <citation type="submission" date="2018-05" db="EMBL/GenBank/DDBJ databases">
        <title>A metagenomic window into the 2 km-deep terrestrial subsurface aquifer revealed taxonomically and functionally diverse microbial community comprising novel uncultured bacterial lineages.</title>
        <authorList>
            <person name="Kadnikov V.V."/>
            <person name="Mardanov A.V."/>
            <person name="Beletsky A.V."/>
            <person name="Banks D."/>
            <person name="Pimenov N.V."/>
            <person name="Frank Y.A."/>
            <person name="Karnachuk O.V."/>
            <person name="Ravin N.V."/>
        </authorList>
    </citation>
    <scope>NUCLEOTIDE SEQUENCE [LARGE SCALE GENOMIC DNA]</scope>
    <source>
        <strain evidence="2">BY5</strain>
    </source>
</reference>
<dbReference type="Pfam" id="PF10057">
    <property type="entry name" value="MpsC"/>
    <property type="match status" value="1"/>
</dbReference>
<feature type="domain" description="Na+-translocating membrane potential-generating system MpsC" evidence="1">
    <location>
        <begin position="7"/>
        <end position="119"/>
    </location>
</feature>
<dbReference type="AlphaFoldDB" id="A0A367ZL44"/>
<proteinExistence type="predicted"/>
<protein>
    <recommendedName>
        <fullName evidence="1">Na+-translocating membrane potential-generating system MpsC domain-containing protein</fullName>
    </recommendedName>
</protein>
<comment type="caution">
    <text evidence="2">The sequence shown here is derived from an EMBL/GenBank/DDBJ whole genome shotgun (WGS) entry which is preliminary data.</text>
</comment>
<dbReference type="Proteomes" id="UP000252355">
    <property type="component" value="Unassembled WGS sequence"/>
</dbReference>
<evidence type="ECO:0000313" key="3">
    <source>
        <dbReference type="Proteomes" id="UP000252355"/>
    </source>
</evidence>
<sequence>MKRHSPTKGQLEAAISEAVVQFEQEFMGRGPLEARTFIVDDMVIIRLRGVLTPAEHQLAKTVPVDHGRELIKKMRETLIERGRPLLEAALERILGRKAISMHTDISTRTGERVIIFVMDCSPRPPER</sequence>
<evidence type="ECO:0000259" key="1">
    <source>
        <dbReference type="Pfam" id="PF10057"/>
    </source>
</evidence>
<evidence type="ECO:0000313" key="2">
    <source>
        <dbReference type="EMBL" id="RCK78816.1"/>
    </source>
</evidence>
<dbReference type="InterPro" id="IPR018745">
    <property type="entry name" value="MpsC"/>
</dbReference>
<dbReference type="EMBL" id="QOQW01000018">
    <property type="protein sequence ID" value="RCK78816.1"/>
    <property type="molecule type" value="Genomic_DNA"/>
</dbReference>
<gene>
    <name evidence="2" type="ORF">OZSIB_0966</name>
</gene>